<proteinExistence type="predicted"/>
<accession>A0A9D1D3L7</accession>
<comment type="caution">
    <text evidence="2">The sequence shown here is derived from an EMBL/GenBank/DDBJ whole genome shotgun (WGS) entry which is preliminary data.</text>
</comment>
<dbReference type="AlphaFoldDB" id="A0A9D1D3L7"/>
<sequence length="90" mass="10688">MAGEQDQKKDPQNSIPRRAGYQEAEELQNKERGSNQWTSFIRRGYDFERLNHIPFAMCTNKLPLALCRRTAEGFFYFAWRHKAKVSPIYF</sequence>
<evidence type="ECO:0000313" key="3">
    <source>
        <dbReference type="Proteomes" id="UP000886886"/>
    </source>
</evidence>
<gene>
    <name evidence="2" type="ORF">IAB26_15725</name>
</gene>
<protein>
    <submittedName>
        <fullName evidence="2">Uncharacterized protein</fullName>
    </submittedName>
</protein>
<organism evidence="2 3">
    <name type="scientific">Candidatus Limivivens merdigallinarum</name>
    <dbReference type="NCBI Taxonomy" id="2840859"/>
    <lineage>
        <taxon>Bacteria</taxon>
        <taxon>Bacillati</taxon>
        <taxon>Bacillota</taxon>
        <taxon>Clostridia</taxon>
        <taxon>Lachnospirales</taxon>
        <taxon>Lachnospiraceae</taxon>
        <taxon>Lachnospiraceae incertae sedis</taxon>
        <taxon>Candidatus Limivivens</taxon>
    </lineage>
</organism>
<evidence type="ECO:0000256" key="1">
    <source>
        <dbReference type="SAM" id="MobiDB-lite"/>
    </source>
</evidence>
<reference evidence="2" key="2">
    <citation type="journal article" date="2021" name="PeerJ">
        <title>Extensive microbial diversity within the chicken gut microbiome revealed by metagenomics and culture.</title>
        <authorList>
            <person name="Gilroy R."/>
            <person name="Ravi A."/>
            <person name="Getino M."/>
            <person name="Pursley I."/>
            <person name="Horton D.L."/>
            <person name="Alikhan N.F."/>
            <person name="Baker D."/>
            <person name="Gharbi K."/>
            <person name="Hall N."/>
            <person name="Watson M."/>
            <person name="Adriaenssens E.M."/>
            <person name="Foster-Nyarko E."/>
            <person name="Jarju S."/>
            <person name="Secka A."/>
            <person name="Antonio M."/>
            <person name="Oren A."/>
            <person name="Chaudhuri R.R."/>
            <person name="La Ragione R."/>
            <person name="Hildebrand F."/>
            <person name="Pallen M.J."/>
        </authorList>
    </citation>
    <scope>NUCLEOTIDE SEQUENCE</scope>
    <source>
        <strain evidence="2">ChiSjej3B21-11622</strain>
    </source>
</reference>
<reference evidence="2" key="1">
    <citation type="submission" date="2020-10" db="EMBL/GenBank/DDBJ databases">
        <authorList>
            <person name="Gilroy R."/>
        </authorList>
    </citation>
    <scope>NUCLEOTIDE SEQUENCE</scope>
    <source>
        <strain evidence="2">ChiSjej3B21-11622</strain>
    </source>
</reference>
<dbReference type="Proteomes" id="UP000886886">
    <property type="component" value="Unassembled WGS sequence"/>
</dbReference>
<dbReference type="EMBL" id="DVFT01000229">
    <property type="protein sequence ID" value="HIQ97999.1"/>
    <property type="molecule type" value="Genomic_DNA"/>
</dbReference>
<feature type="region of interest" description="Disordered" evidence="1">
    <location>
        <begin position="1"/>
        <end position="33"/>
    </location>
</feature>
<name>A0A9D1D3L7_9FIRM</name>
<evidence type="ECO:0000313" key="2">
    <source>
        <dbReference type="EMBL" id="HIQ97999.1"/>
    </source>
</evidence>
<feature type="compositionally biased region" description="Basic and acidic residues" evidence="1">
    <location>
        <begin position="1"/>
        <end position="11"/>
    </location>
</feature>